<comment type="pathway">
    <text evidence="1 6">Carbohydrate biosynthesis; dTDP-L-rhamnose biosynthesis.</text>
</comment>
<keyword evidence="9" id="KW-1185">Reference proteome</keyword>
<evidence type="ECO:0000259" key="7">
    <source>
        <dbReference type="Pfam" id="PF04321"/>
    </source>
</evidence>
<dbReference type="GO" id="GO:0008831">
    <property type="term" value="F:dTDP-4-dehydrorhamnose reductase activity"/>
    <property type="evidence" value="ECO:0007669"/>
    <property type="project" value="UniProtKB-EC"/>
</dbReference>
<dbReference type="InterPro" id="IPR005913">
    <property type="entry name" value="dTDP_dehydrorham_reduct"/>
</dbReference>
<comment type="caution">
    <text evidence="8">The sequence shown here is derived from an EMBL/GenBank/DDBJ whole genome shotgun (WGS) entry which is preliminary data.</text>
</comment>
<reference evidence="8 9" key="1">
    <citation type="submission" date="2018-07" db="EMBL/GenBank/DDBJ databases">
        <title>Genome analysis of Runella aurantiaca.</title>
        <authorList>
            <person name="Yang X."/>
        </authorList>
    </citation>
    <scope>NUCLEOTIDE SEQUENCE [LARGE SCALE GENOMIC DNA]</scope>
    <source>
        <strain evidence="8 9">YX9</strain>
    </source>
</reference>
<evidence type="ECO:0000256" key="3">
    <source>
        <dbReference type="ARBA" id="ARBA00012929"/>
    </source>
</evidence>
<name>A0A369HZ14_9BACT</name>
<dbReference type="EMBL" id="QPIW01000040">
    <property type="protein sequence ID" value="RDB02598.1"/>
    <property type="molecule type" value="Genomic_DNA"/>
</dbReference>
<organism evidence="8 9">
    <name type="scientific">Runella aurantiaca</name>
    <dbReference type="NCBI Taxonomy" id="2282308"/>
    <lineage>
        <taxon>Bacteria</taxon>
        <taxon>Pseudomonadati</taxon>
        <taxon>Bacteroidota</taxon>
        <taxon>Cytophagia</taxon>
        <taxon>Cytophagales</taxon>
        <taxon>Spirosomataceae</taxon>
        <taxon>Runella</taxon>
    </lineage>
</organism>
<evidence type="ECO:0000313" key="9">
    <source>
        <dbReference type="Proteomes" id="UP000253141"/>
    </source>
</evidence>
<dbReference type="GO" id="GO:0019305">
    <property type="term" value="P:dTDP-rhamnose biosynthetic process"/>
    <property type="evidence" value="ECO:0007669"/>
    <property type="project" value="UniProtKB-UniPathway"/>
</dbReference>
<dbReference type="PANTHER" id="PTHR10491">
    <property type="entry name" value="DTDP-4-DEHYDRORHAMNOSE REDUCTASE"/>
    <property type="match status" value="1"/>
</dbReference>
<dbReference type="InterPro" id="IPR036291">
    <property type="entry name" value="NAD(P)-bd_dom_sf"/>
</dbReference>
<protein>
    <recommendedName>
        <fullName evidence="4 6">dTDP-4-dehydrorhamnose reductase</fullName>
        <ecNumber evidence="3 6">1.1.1.133</ecNumber>
    </recommendedName>
</protein>
<dbReference type="InterPro" id="IPR001360">
    <property type="entry name" value="Glyco_hydro_1"/>
</dbReference>
<dbReference type="Gene3D" id="3.40.50.720">
    <property type="entry name" value="NAD(P)-binding Rossmann-like Domain"/>
    <property type="match status" value="1"/>
</dbReference>
<proteinExistence type="inferred from homology"/>
<dbReference type="PANTHER" id="PTHR10491:SF4">
    <property type="entry name" value="METHIONINE ADENOSYLTRANSFERASE 2 SUBUNIT BETA"/>
    <property type="match status" value="1"/>
</dbReference>
<sequence>MTSENIQSFEPDIWAGMECSYNRVGDIFIDQLSQSQHYERLDDIEHFARLGIKALHYPLLWERYQPQLASLIQWDWAASQLNKLRSLSILPIVGLLHHGSGPSFTHLLDDGFAEGLSAFAKQVANEFPWLTHYKPINEPLTTARFAGLYGLWHPHAKNDVVFAKILLNQLKGIVLSMQEIRKINPDAKLIQTEDLAKTYSTPSLQYQADFENQRRWLTYDFLMGNFDRHHPLWSYFFDLGIPEKMLLFFSDNPCPPDLLGVNHYVTSERYLDDNLSLYPSHLHGGNSKEAYSDIEAVRINHGQPSGLKILLKELHQRYPIDIALTEVHLHCTREEQLRWLKHVWDICVALNQEKVTVKALTVWSLLGAYGWDKLLTQPNGEYESGIYDLRSPAPRQTALAHYVKALSTGTPYYHPLLQQKGWWQKQSRFIHPPLPKSIDGPVEVSSPPLLLLVDNGSLSRAFEVSCHQRGIKYQVLNHQLRNDGVGSSLEEAVLLYKPWAIVNATDYTKRMNNEQKVGNSMMHQVKEMRQLIAICEKYNIKPLTLSSVLVFDGTKNSPYLESDDVKPQSFFGKNMVEIEEMAVGGHCQALIIRRGFCFSPWESLDLGDGSSSYLENHYSFFDSAHTIISPTYTPDLVNMALDLLIDNESGIWHLSNRGEMKCSDFVREINRRKGTVIQQKTLLPPKRVTPLPYRPLYYALSSEKGNFLPVIDNALDRYFAEASFK</sequence>
<dbReference type="OrthoDB" id="9803892at2"/>
<dbReference type="Pfam" id="PF04321">
    <property type="entry name" value="RmlD_sub_bind"/>
    <property type="match status" value="1"/>
</dbReference>
<dbReference type="Gene3D" id="3.20.20.80">
    <property type="entry name" value="Glycosidases"/>
    <property type="match status" value="1"/>
</dbReference>
<comment type="function">
    <text evidence="6">Catalyzes the reduction of dTDP-6-deoxy-L-lyxo-4-hexulose to yield dTDP-L-rhamnose.</text>
</comment>
<keyword evidence="6" id="KW-0521">NADP</keyword>
<feature type="domain" description="RmlD-like substrate binding" evidence="7">
    <location>
        <begin position="450"/>
        <end position="677"/>
    </location>
</feature>
<dbReference type="AlphaFoldDB" id="A0A369HZ14"/>
<dbReference type="RefSeq" id="WP_114464351.1">
    <property type="nucleotide sequence ID" value="NZ_QPIW01000040.1"/>
</dbReference>
<comment type="similarity">
    <text evidence="2 6">Belongs to the dTDP-4-dehydrorhamnose reductase family.</text>
</comment>
<dbReference type="Proteomes" id="UP000253141">
    <property type="component" value="Unassembled WGS sequence"/>
</dbReference>
<dbReference type="Pfam" id="PF00232">
    <property type="entry name" value="Glyco_hydro_1"/>
    <property type="match status" value="1"/>
</dbReference>
<evidence type="ECO:0000256" key="2">
    <source>
        <dbReference type="ARBA" id="ARBA00010944"/>
    </source>
</evidence>
<dbReference type="InterPro" id="IPR017853">
    <property type="entry name" value="GH"/>
</dbReference>
<accession>A0A369HZ14</accession>
<dbReference type="Gene3D" id="3.90.25.10">
    <property type="entry name" value="UDP-galactose 4-epimerase, domain 1"/>
    <property type="match status" value="1"/>
</dbReference>
<dbReference type="EC" id="1.1.1.133" evidence="3 6"/>
<dbReference type="GO" id="GO:0004553">
    <property type="term" value="F:hydrolase activity, hydrolyzing O-glycosyl compounds"/>
    <property type="evidence" value="ECO:0007669"/>
    <property type="project" value="InterPro"/>
</dbReference>
<dbReference type="GO" id="GO:0005975">
    <property type="term" value="P:carbohydrate metabolic process"/>
    <property type="evidence" value="ECO:0007669"/>
    <property type="project" value="InterPro"/>
</dbReference>
<comment type="catalytic activity">
    <reaction evidence="5">
        <text>dTDP-beta-L-rhamnose + NADP(+) = dTDP-4-dehydro-beta-L-rhamnose + NADPH + H(+)</text>
        <dbReference type="Rhea" id="RHEA:21796"/>
        <dbReference type="ChEBI" id="CHEBI:15378"/>
        <dbReference type="ChEBI" id="CHEBI:57510"/>
        <dbReference type="ChEBI" id="CHEBI:57783"/>
        <dbReference type="ChEBI" id="CHEBI:58349"/>
        <dbReference type="ChEBI" id="CHEBI:62830"/>
        <dbReference type="EC" id="1.1.1.133"/>
    </reaction>
</comment>
<dbReference type="InterPro" id="IPR029903">
    <property type="entry name" value="RmlD-like-bd"/>
</dbReference>
<dbReference type="SUPFAM" id="SSF51735">
    <property type="entry name" value="NAD(P)-binding Rossmann-fold domains"/>
    <property type="match status" value="1"/>
</dbReference>
<evidence type="ECO:0000313" key="8">
    <source>
        <dbReference type="EMBL" id="RDB02598.1"/>
    </source>
</evidence>
<evidence type="ECO:0000256" key="4">
    <source>
        <dbReference type="ARBA" id="ARBA00017099"/>
    </source>
</evidence>
<dbReference type="UniPathway" id="UPA00124"/>
<keyword evidence="6" id="KW-0560">Oxidoreductase</keyword>
<dbReference type="SUPFAM" id="SSF51445">
    <property type="entry name" value="(Trans)glycosidases"/>
    <property type="match status" value="1"/>
</dbReference>
<evidence type="ECO:0000256" key="6">
    <source>
        <dbReference type="RuleBase" id="RU364082"/>
    </source>
</evidence>
<evidence type="ECO:0000256" key="5">
    <source>
        <dbReference type="ARBA" id="ARBA00048200"/>
    </source>
</evidence>
<evidence type="ECO:0000256" key="1">
    <source>
        <dbReference type="ARBA" id="ARBA00004781"/>
    </source>
</evidence>
<gene>
    <name evidence="8" type="ORF">DVG78_28185</name>
</gene>